<evidence type="ECO:0000313" key="2">
    <source>
        <dbReference type="WBParaSite" id="Minc3s04000g35255"/>
    </source>
</evidence>
<proteinExistence type="predicted"/>
<evidence type="ECO:0000313" key="1">
    <source>
        <dbReference type="Proteomes" id="UP000887563"/>
    </source>
</evidence>
<sequence length="97" mass="11435">MKKWGNEGEDERKDSIAIISREDEKIFWLREEGKEGLNINLIGQFISNFINSSLEWIPENEVLPSSKIENNRETSVLNKLNFELFNEEILKKVKSFF</sequence>
<dbReference type="AlphaFoldDB" id="A0A914NA79"/>
<accession>A0A914NA79</accession>
<organism evidence="1 2">
    <name type="scientific">Meloidogyne incognita</name>
    <name type="common">Southern root-knot nematode worm</name>
    <name type="synonym">Oxyuris incognita</name>
    <dbReference type="NCBI Taxonomy" id="6306"/>
    <lineage>
        <taxon>Eukaryota</taxon>
        <taxon>Metazoa</taxon>
        <taxon>Ecdysozoa</taxon>
        <taxon>Nematoda</taxon>
        <taxon>Chromadorea</taxon>
        <taxon>Rhabditida</taxon>
        <taxon>Tylenchina</taxon>
        <taxon>Tylenchomorpha</taxon>
        <taxon>Tylenchoidea</taxon>
        <taxon>Meloidogynidae</taxon>
        <taxon>Meloidogyninae</taxon>
        <taxon>Meloidogyne</taxon>
        <taxon>Meloidogyne incognita group</taxon>
    </lineage>
</organism>
<keyword evidence="1" id="KW-1185">Reference proteome</keyword>
<name>A0A914NA79_MELIC</name>
<reference evidence="2" key="1">
    <citation type="submission" date="2022-11" db="UniProtKB">
        <authorList>
            <consortium name="WormBaseParasite"/>
        </authorList>
    </citation>
    <scope>IDENTIFICATION</scope>
</reference>
<dbReference type="Proteomes" id="UP000887563">
    <property type="component" value="Unplaced"/>
</dbReference>
<protein>
    <submittedName>
        <fullName evidence="2">Uncharacterized protein</fullName>
    </submittedName>
</protein>
<dbReference type="WBParaSite" id="Minc3s04000g35255">
    <property type="protein sequence ID" value="Minc3s04000g35255"/>
    <property type="gene ID" value="Minc3s04000g35255"/>
</dbReference>